<dbReference type="AlphaFoldDB" id="H1UWM8"/>
<protein>
    <submittedName>
        <fullName evidence="1">Uncharacterized protein</fullName>
    </submittedName>
</protein>
<gene>
    <name evidence="1" type="ORF">CH063_04779</name>
</gene>
<name>H1UWM8_COLHI</name>
<dbReference type="HOGENOM" id="CLU_2838057_0_0_1"/>
<evidence type="ECO:0000313" key="1">
    <source>
        <dbReference type="EMBL" id="CCF32379.1"/>
    </source>
</evidence>
<sequence>RTPAPTSPAWTPSTTSWATRRIVARTSSRLGRRTACFRLSSAGEENRALKLEVDNILFSDVFQYLL</sequence>
<feature type="non-terminal residue" evidence="1">
    <location>
        <position position="1"/>
    </location>
</feature>
<dbReference type="EMBL" id="CACQ02000407">
    <property type="protein sequence ID" value="CCF32379.1"/>
    <property type="molecule type" value="Genomic_DNA"/>
</dbReference>
<proteinExistence type="predicted"/>
<accession>H1UWM8</accession>
<organism evidence="1 2">
    <name type="scientific">Colletotrichum higginsianum (strain IMI 349063)</name>
    <name type="common">Crucifer anthracnose fungus</name>
    <dbReference type="NCBI Taxonomy" id="759273"/>
    <lineage>
        <taxon>Eukaryota</taxon>
        <taxon>Fungi</taxon>
        <taxon>Dikarya</taxon>
        <taxon>Ascomycota</taxon>
        <taxon>Pezizomycotina</taxon>
        <taxon>Sordariomycetes</taxon>
        <taxon>Hypocreomycetidae</taxon>
        <taxon>Glomerellales</taxon>
        <taxon>Glomerellaceae</taxon>
        <taxon>Colletotrichum</taxon>
        <taxon>Colletotrichum destructivum species complex</taxon>
    </lineage>
</organism>
<dbReference type="Proteomes" id="UP000007174">
    <property type="component" value="Unassembled WGS sequence"/>
</dbReference>
<evidence type="ECO:0000313" key="2">
    <source>
        <dbReference type="Proteomes" id="UP000007174"/>
    </source>
</evidence>
<reference evidence="2" key="1">
    <citation type="journal article" date="2012" name="Nat. Genet.">
        <title>Lifestyle transitions in plant pathogenic Colletotrichum fungi deciphered by genome and transcriptome analyses.</title>
        <authorList>
            <person name="O'Connell R.J."/>
            <person name="Thon M.R."/>
            <person name="Hacquard S."/>
            <person name="Amyotte S.G."/>
            <person name="Kleemann J."/>
            <person name="Torres M.F."/>
            <person name="Damm U."/>
            <person name="Buiate E.A."/>
            <person name="Epstein L."/>
            <person name="Alkan N."/>
            <person name="Altmueller J."/>
            <person name="Alvarado-Balderrama L."/>
            <person name="Bauser C.A."/>
            <person name="Becker C."/>
            <person name="Birren B.W."/>
            <person name="Chen Z."/>
            <person name="Choi J."/>
            <person name="Crouch J.A."/>
            <person name="Duvick J.P."/>
            <person name="Farman M.A."/>
            <person name="Gan P."/>
            <person name="Heiman D."/>
            <person name="Henrissat B."/>
            <person name="Howard R.J."/>
            <person name="Kabbage M."/>
            <person name="Koch C."/>
            <person name="Kracher B."/>
            <person name="Kubo Y."/>
            <person name="Law A.D."/>
            <person name="Lebrun M.-H."/>
            <person name="Lee Y.-H."/>
            <person name="Miyara I."/>
            <person name="Moore N."/>
            <person name="Neumann U."/>
            <person name="Nordstroem K."/>
            <person name="Panaccione D.G."/>
            <person name="Panstruga R."/>
            <person name="Place M."/>
            <person name="Proctor R.H."/>
            <person name="Prusky D."/>
            <person name="Rech G."/>
            <person name="Reinhardt R."/>
            <person name="Rollins J.A."/>
            <person name="Rounsley S."/>
            <person name="Schardl C.L."/>
            <person name="Schwartz D.C."/>
            <person name="Shenoy N."/>
            <person name="Shirasu K."/>
            <person name="Sikhakolli U.R."/>
            <person name="Stueber K."/>
            <person name="Sukno S.A."/>
            <person name="Sweigard J.A."/>
            <person name="Takano Y."/>
            <person name="Takahara H."/>
            <person name="Trail F."/>
            <person name="van der Does H.C."/>
            <person name="Voll L.M."/>
            <person name="Will I."/>
            <person name="Young S."/>
            <person name="Zeng Q."/>
            <person name="Zhang J."/>
            <person name="Zhou S."/>
            <person name="Dickman M.B."/>
            <person name="Schulze-Lefert P."/>
            <person name="Ver Loren van Themaat E."/>
            <person name="Ma L.-J."/>
            <person name="Vaillancourt L.J."/>
        </authorList>
    </citation>
    <scope>NUCLEOTIDE SEQUENCE [LARGE SCALE GENOMIC DNA]</scope>
    <source>
        <strain evidence="2">IMI 349063</strain>
    </source>
</reference>